<evidence type="ECO:0000313" key="1">
    <source>
        <dbReference type="EMBL" id="MCY0146816.1"/>
    </source>
</evidence>
<keyword evidence="2" id="KW-1185">Reference proteome</keyword>
<organism evidence="1 2">
    <name type="scientific">Hoeflea algicola</name>
    <dbReference type="NCBI Taxonomy" id="2983763"/>
    <lineage>
        <taxon>Bacteria</taxon>
        <taxon>Pseudomonadati</taxon>
        <taxon>Pseudomonadota</taxon>
        <taxon>Alphaproteobacteria</taxon>
        <taxon>Hyphomicrobiales</taxon>
        <taxon>Rhizobiaceae</taxon>
        <taxon>Hoeflea</taxon>
    </lineage>
</organism>
<proteinExistence type="predicted"/>
<evidence type="ECO:0000313" key="2">
    <source>
        <dbReference type="Proteomes" id="UP001073227"/>
    </source>
</evidence>
<name>A0ABT3Z4W6_9HYPH</name>
<dbReference type="Proteomes" id="UP001073227">
    <property type="component" value="Unassembled WGS sequence"/>
</dbReference>
<gene>
    <name evidence="1" type="ORF">OEG84_03565</name>
</gene>
<sequence length="253" mass="28731">MGNYAAKDGKFFGLADGKIFAEGNDPDQVWQQLHDEAGKSDPRYFGYAGARSRFLKFFPNGFHSDGYANQERNYKLAAKRKLDDTAPLEKVLTGSGFGEAVLSVFRATNMLSPFEKTKLQDVFRGADADAVIQAAATFAKHGDKTSLGRLEAKLKPYDCAKWTVATYLPYLWQPERHMFLKPEVTKDYAARVGHPFASIYEAKLNFDVYAQLLDLVEKTNRELSDLKPLDRIDIQSFIWVVGDYREDREEVYI</sequence>
<reference evidence="1" key="1">
    <citation type="submission" date="2022-10" db="EMBL/GenBank/DDBJ databases">
        <title>Hoeflea sp. G2-23, isolated from marine algae.</title>
        <authorList>
            <person name="Kristyanto S."/>
            <person name="Kim J.M."/>
            <person name="Jeon C.O."/>
        </authorList>
    </citation>
    <scope>NUCLEOTIDE SEQUENCE</scope>
    <source>
        <strain evidence="1">G2-23</strain>
    </source>
</reference>
<dbReference type="EMBL" id="JAOVZR010000001">
    <property type="protein sequence ID" value="MCY0146816.1"/>
    <property type="molecule type" value="Genomic_DNA"/>
</dbReference>
<protein>
    <submittedName>
        <fullName evidence="1">Uncharacterized protein</fullName>
    </submittedName>
</protein>
<dbReference type="RefSeq" id="WP_267652457.1">
    <property type="nucleotide sequence ID" value="NZ_JAOVZR010000001.1"/>
</dbReference>
<comment type="caution">
    <text evidence="1">The sequence shown here is derived from an EMBL/GenBank/DDBJ whole genome shotgun (WGS) entry which is preliminary data.</text>
</comment>
<accession>A0ABT3Z4W6</accession>